<keyword evidence="1" id="KW-0812">Transmembrane</keyword>
<evidence type="ECO:0000256" key="1">
    <source>
        <dbReference type="SAM" id="Phobius"/>
    </source>
</evidence>
<feature type="transmembrane region" description="Helical" evidence="1">
    <location>
        <begin position="67"/>
        <end position="84"/>
    </location>
</feature>
<keyword evidence="3" id="KW-1185">Reference proteome</keyword>
<evidence type="ECO:0000313" key="2">
    <source>
        <dbReference type="EMBL" id="MBC5646777.1"/>
    </source>
</evidence>
<dbReference type="EMBL" id="JACOON010000001">
    <property type="protein sequence ID" value="MBC5646777.1"/>
    <property type="molecule type" value="Genomic_DNA"/>
</dbReference>
<gene>
    <name evidence="2" type="ORF">H8S18_00255</name>
</gene>
<proteinExistence type="predicted"/>
<protein>
    <recommendedName>
        <fullName evidence="4">YcxB-like protein domain-containing protein</fullName>
    </recommendedName>
</protein>
<dbReference type="Proteomes" id="UP000606889">
    <property type="component" value="Unassembled WGS sequence"/>
</dbReference>
<dbReference type="RefSeq" id="WP_186856322.1">
    <property type="nucleotide sequence ID" value="NZ_JACOON010000001.1"/>
</dbReference>
<keyword evidence="1" id="KW-0472">Membrane</keyword>
<name>A0ABR7EAH3_9FIRM</name>
<feature type="transmembrane region" description="Helical" evidence="1">
    <location>
        <begin position="42"/>
        <end position="61"/>
    </location>
</feature>
<reference evidence="2 3" key="1">
    <citation type="submission" date="2020-08" db="EMBL/GenBank/DDBJ databases">
        <title>Genome public.</title>
        <authorList>
            <person name="Liu C."/>
            <person name="Sun Q."/>
        </authorList>
    </citation>
    <scope>NUCLEOTIDE SEQUENCE [LARGE SCALE GENOMIC DNA]</scope>
    <source>
        <strain evidence="2 3">NSJ-35</strain>
    </source>
</reference>
<evidence type="ECO:0008006" key="4">
    <source>
        <dbReference type="Google" id="ProtNLM"/>
    </source>
</evidence>
<accession>A0ABR7EAH3</accession>
<evidence type="ECO:0000313" key="3">
    <source>
        <dbReference type="Proteomes" id="UP000606889"/>
    </source>
</evidence>
<organism evidence="2 3">
    <name type="scientific">Christensenella tenuis</name>
    <dbReference type="NCBI Taxonomy" id="2763033"/>
    <lineage>
        <taxon>Bacteria</taxon>
        <taxon>Bacillati</taxon>
        <taxon>Bacillota</taxon>
        <taxon>Clostridia</taxon>
        <taxon>Christensenellales</taxon>
        <taxon>Christensenellaceae</taxon>
        <taxon>Christensenella</taxon>
    </lineage>
</organism>
<sequence>MEPIFINQYIVSENTTPNYHHAVAQGQGEPASPHDRDRPGKIVRGIGLAAAGILSVFCFLIEAYGLMAIGLLLTAVYIFRIFFAKRRPESNLNKLTSVNPLNELKWIRIVKFYETQIEVEDPRYGGKYQYDTIIRRSEDPLYCTVWFADRTSIRILKNGFISGNYTDFETFIDRIILKNRGNE</sequence>
<keyword evidence="1" id="KW-1133">Transmembrane helix</keyword>
<comment type="caution">
    <text evidence="2">The sequence shown here is derived from an EMBL/GenBank/DDBJ whole genome shotgun (WGS) entry which is preliminary data.</text>
</comment>